<keyword evidence="2" id="KW-0472">Membrane</keyword>
<dbReference type="PANTHER" id="PTHR44103:SF1">
    <property type="entry name" value="PROPROTEIN CONVERTASE P"/>
    <property type="match status" value="1"/>
</dbReference>
<feature type="transmembrane region" description="Helical" evidence="2">
    <location>
        <begin position="745"/>
        <end position="763"/>
    </location>
</feature>
<dbReference type="Pfam" id="PF13517">
    <property type="entry name" value="FG-GAP_3"/>
    <property type="match status" value="1"/>
</dbReference>
<keyword evidence="2" id="KW-1133">Transmembrane helix</keyword>
<feature type="transmembrane region" description="Helical" evidence="2">
    <location>
        <begin position="670"/>
        <end position="691"/>
    </location>
</feature>
<proteinExistence type="predicted"/>
<dbReference type="Proteomes" id="UP000663828">
    <property type="component" value="Unassembled WGS sequence"/>
</dbReference>
<dbReference type="InterPro" id="IPR028994">
    <property type="entry name" value="Integrin_alpha_N"/>
</dbReference>
<dbReference type="Gene3D" id="2.130.10.130">
    <property type="entry name" value="Integrin alpha, N-terminal"/>
    <property type="match status" value="2"/>
</dbReference>
<keyword evidence="2" id="KW-0812">Transmembrane</keyword>
<sequence>MIQLSTSSNRRLANPKDERYLCLLLIPITIFIIIIILITTRYTVSEELLLLNTTNETKPISCNITYLPQKTLFTIKRASFLTTSDVNCDNKTDIILSYGEENRIRIFLNIGHGQFNPSPIIYQSSFGPKSITMGDVNNDQRPDMIVLNMSHGYITVFLSTNNCTFANQRAYSTFDDATSIFIGDINLDHNLDIIVLSKETYNFGIFLNKGNGGFARQMVYSKCFCQPEYMRIMDIDNDSKLDIIQFCGYANEVFLNKDGNKFISLGYHTLSTHRHEDKMTMIDWNEDGQLDFIIPFVFKNNHVIFFVIYNTGNNTFISNGTQLSTIRSNGYYPATIAIDLNLDKKIDVISLTDVGDNLTIFFNDGNDIFTNRLTYATSRFSNQVVVIDLNDDYIPDILVKSENEHQKRSNIISTRIYLLVLILSLVINACVLRYLPLTVSITISYPTKEQFEKLPSDANCPCSHISISQNKFLSIDANFHDLQTIRDLTATNKLMSGIMTDTQLEYMENIPARYIYITLVRKIYGSSSCGCYYTKGRTMPVGIYDLFSEHSRRTSDPNNYLRMKIPGLVTSCYPLNSILESSLECFYDQTCVNKTLLYLPTNETFTAMTISSSSRFSYQSTVQSLVDHLMIEDWITNISYDKYYNQCIPISCTYSRIASNSLLVILTKSIGILSTLTMVLRILILPIVGWIRRPRNIEPLPKIPFKIKLRQLKSTLYKTLIELNLFQRPIDDNNNIRYQYDATRLYIVSIVLSILILSTYKYFDIVMHYTTILNPSESQYLTLEKKYSISLSCPCSSISMPYSIFLKIEPRYHHVCSSDIVSPRIIDRYAGSIGEGSRGYQSPWDYGENGHIHFHFLFKFCKRIQQSIDDALLDFYRDRFVSSTVLSPKIFQSQINSLIEYWKSTIKNQNLRNIDIIQATTHGNQLMSPLLNTNFSFSYVNRQLKIIPMKYSNCSCVLSPSCYTDMGVYAKHPIETIYTLRTRIPTLFIGCYPNEAILASTLECFYNTSCILSLYSYRNSEEYHELPFLNSNMTSSVNETIESIINQLMIDSWSIDISFTKYYQECSPHSCTYQYLDRNSLPIVVTTIMSIIGGLTLGFKFFFILCLIIIEKFKNILSPIASIRFLKNQFACHHEQRLIDRISFIFVTITLITIYVSITFSPHTKFVENHKPSFSTYKKLEKHYSSTLQCSCLYHSIKYETFFNITSRFHHICSSHFVSNQWIEYLYSNGTIFDRFLSNDFQLSAFAQFQLLSSFCKLSQQIVNDSFEQLTKSYFINSQLLSAEQLNEIIQSNLDDLKLTIPSALLTSLALIRETTQVNKLMTSISSNWRFMRRARVMGTRVMIHPIPLVYQGCNCGLSSKCTQSSGGMLVGCYPLEALLQTTFQCLYDQKCIDPNQTFTALNISSLKSSRFTINMTIESIVKELFIEEYFSNISYEKYFHQCSISTCRHSYIDKMNIIDGITNLISLYGGLMIICQSTAVTIVRLGRLHKCRKRTINPDINSNN</sequence>
<feature type="transmembrane region" description="Helical" evidence="2">
    <location>
        <begin position="1466"/>
        <end position="1486"/>
    </location>
</feature>
<accession>A0A814TA16</accession>
<feature type="transmembrane region" description="Helical" evidence="2">
    <location>
        <begin position="20"/>
        <end position="39"/>
    </location>
</feature>
<evidence type="ECO:0000256" key="2">
    <source>
        <dbReference type="SAM" id="Phobius"/>
    </source>
</evidence>
<keyword evidence="4" id="KW-1185">Reference proteome</keyword>
<organism evidence="3 4">
    <name type="scientific">Adineta ricciae</name>
    <name type="common">Rotifer</name>
    <dbReference type="NCBI Taxonomy" id="249248"/>
    <lineage>
        <taxon>Eukaryota</taxon>
        <taxon>Metazoa</taxon>
        <taxon>Spiralia</taxon>
        <taxon>Gnathifera</taxon>
        <taxon>Rotifera</taxon>
        <taxon>Eurotatoria</taxon>
        <taxon>Bdelloidea</taxon>
        <taxon>Adinetida</taxon>
        <taxon>Adinetidae</taxon>
        <taxon>Adineta</taxon>
    </lineage>
</organism>
<dbReference type="PANTHER" id="PTHR44103">
    <property type="entry name" value="PROPROTEIN CONVERTASE P"/>
    <property type="match status" value="1"/>
</dbReference>
<gene>
    <name evidence="3" type="ORF">XAT740_LOCUS21186</name>
</gene>
<protein>
    <submittedName>
        <fullName evidence="3">Uncharacterized protein</fullName>
    </submittedName>
</protein>
<feature type="transmembrane region" description="Helical" evidence="2">
    <location>
        <begin position="1142"/>
        <end position="1160"/>
    </location>
</feature>
<evidence type="ECO:0000256" key="1">
    <source>
        <dbReference type="ARBA" id="ARBA00022729"/>
    </source>
</evidence>
<keyword evidence="1" id="KW-0732">Signal</keyword>
<name>A0A814TA16_ADIRI</name>
<comment type="caution">
    <text evidence="3">The sequence shown here is derived from an EMBL/GenBank/DDBJ whole genome shotgun (WGS) entry which is preliminary data.</text>
</comment>
<dbReference type="EMBL" id="CAJNOR010001510">
    <property type="protein sequence ID" value="CAF1155502.1"/>
    <property type="molecule type" value="Genomic_DNA"/>
</dbReference>
<dbReference type="SUPFAM" id="SSF69318">
    <property type="entry name" value="Integrin alpha N-terminal domain"/>
    <property type="match status" value="1"/>
</dbReference>
<evidence type="ECO:0000313" key="4">
    <source>
        <dbReference type="Proteomes" id="UP000663828"/>
    </source>
</evidence>
<reference evidence="3" key="1">
    <citation type="submission" date="2021-02" db="EMBL/GenBank/DDBJ databases">
        <authorList>
            <person name="Nowell W R."/>
        </authorList>
    </citation>
    <scope>NUCLEOTIDE SEQUENCE</scope>
</reference>
<evidence type="ECO:0000313" key="3">
    <source>
        <dbReference type="EMBL" id="CAF1155502.1"/>
    </source>
</evidence>
<dbReference type="InterPro" id="IPR013517">
    <property type="entry name" value="FG-GAP"/>
</dbReference>
<feature type="transmembrane region" description="Helical" evidence="2">
    <location>
        <begin position="1081"/>
        <end position="1110"/>
    </location>
</feature>